<evidence type="ECO:0000313" key="2">
    <source>
        <dbReference type="Proteomes" id="UP001228905"/>
    </source>
</evidence>
<proteinExistence type="predicted"/>
<keyword evidence="2" id="KW-1185">Reference proteome</keyword>
<name>A0ABU0IWG0_9CAUL</name>
<gene>
    <name evidence="1" type="ORF">QO010_004150</name>
</gene>
<reference evidence="1 2" key="1">
    <citation type="submission" date="2023-07" db="EMBL/GenBank/DDBJ databases">
        <title>Genomic Encyclopedia of Type Strains, Phase IV (KMG-IV): sequencing the most valuable type-strain genomes for metagenomic binning, comparative biology and taxonomic classification.</title>
        <authorList>
            <person name="Goeker M."/>
        </authorList>
    </citation>
    <scope>NUCLEOTIDE SEQUENCE [LARGE SCALE GENOMIC DNA]</scope>
    <source>
        <strain evidence="1 2">DSM 18695</strain>
    </source>
</reference>
<protein>
    <submittedName>
        <fullName evidence="1">Uncharacterized protein</fullName>
    </submittedName>
</protein>
<accession>A0ABU0IWG0</accession>
<organism evidence="1 2">
    <name type="scientific">Caulobacter ginsengisoli</name>
    <dbReference type="NCBI Taxonomy" id="400775"/>
    <lineage>
        <taxon>Bacteria</taxon>
        <taxon>Pseudomonadati</taxon>
        <taxon>Pseudomonadota</taxon>
        <taxon>Alphaproteobacteria</taxon>
        <taxon>Caulobacterales</taxon>
        <taxon>Caulobacteraceae</taxon>
        <taxon>Caulobacter</taxon>
    </lineage>
</organism>
<dbReference type="EMBL" id="JAUSVS010000011">
    <property type="protein sequence ID" value="MDQ0466357.1"/>
    <property type="molecule type" value="Genomic_DNA"/>
</dbReference>
<dbReference type="Proteomes" id="UP001228905">
    <property type="component" value="Unassembled WGS sequence"/>
</dbReference>
<evidence type="ECO:0000313" key="1">
    <source>
        <dbReference type="EMBL" id="MDQ0466357.1"/>
    </source>
</evidence>
<comment type="caution">
    <text evidence="1">The sequence shown here is derived from an EMBL/GenBank/DDBJ whole genome shotgun (WGS) entry which is preliminary data.</text>
</comment>
<sequence>MKLIPLAIAAASLVVVVVMALSVPAQSSLMAVAG</sequence>